<dbReference type="AlphaFoldDB" id="A0AAI9TM26"/>
<sequence length="132" mass="14482">MLSGPFEGAGSNPATVDSFWISFFCHLVIHHLLVHNSATSYSFAGQIISLVSQVFNDGETIIKGQLIQLIQQLSATVGTDGTLCPIIITDDDILQQEVDQRKWKEVVQLMEDILEALGQRLVGKSGIQQKEA</sequence>
<evidence type="ECO:0000313" key="2">
    <source>
        <dbReference type="Proteomes" id="UP001227192"/>
    </source>
</evidence>
<name>A0AAI9TM26_PENTH</name>
<dbReference type="Proteomes" id="UP001227192">
    <property type="component" value="Unassembled WGS sequence"/>
</dbReference>
<proteinExistence type="predicted"/>
<reference evidence="1" key="1">
    <citation type="submission" date="2015-06" db="EMBL/GenBank/DDBJ databases">
        <authorList>
            <person name="Nguyen H."/>
        </authorList>
    </citation>
    <scope>NUCLEOTIDE SEQUENCE</scope>
    <source>
        <strain evidence="1">DAOM 180753</strain>
    </source>
</reference>
<organism evidence="1 2">
    <name type="scientific">Penicillium thymicola</name>
    <dbReference type="NCBI Taxonomy" id="293382"/>
    <lineage>
        <taxon>Eukaryota</taxon>
        <taxon>Fungi</taxon>
        <taxon>Dikarya</taxon>
        <taxon>Ascomycota</taxon>
        <taxon>Pezizomycotina</taxon>
        <taxon>Eurotiomycetes</taxon>
        <taxon>Eurotiomycetidae</taxon>
        <taxon>Eurotiales</taxon>
        <taxon>Aspergillaceae</taxon>
        <taxon>Penicillium</taxon>
    </lineage>
</organism>
<keyword evidence="2" id="KW-1185">Reference proteome</keyword>
<protein>
    <submittedName>
        <fullName evidence="1">Uncharacterized protein</fullName>
    </submittedName>
</protein>
<comment type="caution">
    <text evidence="1">The sequence shown here is derived from an EMBL/GenBank/DDBJ whole genome shotgun (WGS) entry which is preliminary data.</text>
</comment>
<reference evidence="1" key="2">
    <citation type="journal article" date="2016" name="Fungal Biol.">
        <title>Ochratoxin A production by Penicillium thymicola.</title>
        <authorList>
            <person name="Nguyen H.D.T."/>
            <person name="McMullin D.R."/>
            <person name="Ponomareva E."/>
            <person name="Riley R."/>
            <person name="Pomraning K.R."/>
            <person name="Baker S.E."/>
            <person name="Seifert K.A."/>
        </authorList>
    </citation>
    <scope>NUCLEOTIDE SEQUENCE</scope>
    <source>
        <strain evidence="1">DAOM 180753</strain>
    </source>
</reference>
<dbReference type="EMBL" id="LACB01000099">
    <property type="protein sequence ID" value="KAJ9488974.1"/>
    <property type="molecule type" value="Genomic_DNA"/>
</dbReference>
<evidence type="ECO:0000313" key="1">
    <source>
        <dbReference type="EMBL" id="KAJ9488974.1"/>
    </source>
</evidence>
<gene>
    <name evidence="1" type="ORF">VN97_g4334</name>
</gene>
<accession>A0AAI9TM26</accession>